<gene>
    <name evidence="2" type="ORF">H5P27_05845</name>
</gene>
<dbReference type="Gene3D" id="3.20.20.100">
    <property type="entry name" value="NADP-dependent oxidoreductase domain"/>
    <property type="match status" value="1"/>
</dbReference>
<comment type="caution">
    <text evidence="2">The sequence shown here is derived from an EMBL/GenBank/DDBJ whole genome shotgun (WGS) entry which is preliminary data.</text>
</comment>
<evidence type="ECO:0000259" key="1">
    <source>
        <dbReference type="Pfam" id="PF00248"/>
    </source>
</evidence>
<proteinExistence type="predicted"/>
<evidence type="ECO:0000313" key="2">
    <source>
        <dbReference type="EMBL" id="MBC2605561.1"/>
    </source>
</evidence>
<dbReference type="Pfam" id="PF00248">
    <property type="entry name" value="Aldo_ket_red"/>
    <property type="match status" value="1"/>
</dbReference>
<dbReference type="AlphaFoldDB" id="A0A7X1B4N6"/>
<name>A0A7X1B4N6_9BACT</name>
<keyword evidence="3" id="KW-1185">Reference proteome</keyword>
<dbReference type="InterPro" id="IPR023210">
    <property type="entry name" value="NADP_OxRdtase_dom"/>
</dbReference>
<dbReference type="EMBL" id="JACHVC010000006">
    <property type="protein sequence ID" value="MBC2605561.1"/>
    <property type="molecule type" value="Genomic_DNA"/>
</dbReference>
<dbReference type="CDD" id="cd19086">
    <property type="entry name" value="AKR_AKR11C1"/>
    <property type="match status" value="1"/>
</dbReference>
<protein>
    <submittedName>
        <fullName evidence="2">Aldo/keto reductase</fullName>
    </submittedName>
</protein>
<dbReference type="RefSeq" id="WP_185659435.1">
    <property type="nucleotide sequence ID" value="NZ_CAWPOO010000006.1"/>
</dbReference>
<dbReference type="PANTHER" id="PTHR43312:SF1">
    <property type="entry name" value="NADP-DEPENDENT OXIDOREDUCTASE DOMAIN-CONTAINING PROTEIN"/>
    <property type="match status" value="1"/>
</dbReference>
<dbReference type="SUPFAM" id="SSF51430">
    <property type="entry name" value="NAD(P)-linked oxidoreductase"/>
    <property type="match status" value="1"/>
</dbReference>
<reference evidence="2 3" key="1">
    <citation type="submission" date="2020-07" db="EMBL/GenBank/DDBJ databases">
        <authorList>
            <person name="Feng X."/>
        </authorList>
    </citation>
    <scope>NUCLEOTIDE SEQUENCE [LARGE SCALE GENOMIC DNA]</scope>
    <source>
        <strain evidence="2 3">JCM23202</strain>
    </source>
</reference>
<dbReference type="InterPro" id="IPR053135">
    <property type="entry name" value="AKR2_Oxidoreductase"/>
</dbReference>
<sequence length="329" mass="36424">MLYNPFGKDQVKISRVGLGCWQLGADWGEVDPTVAKAILGASVDNGVTFFDTADVYGGGRSESLIGEFLAESKLQDEIFVATKLGRFGDLYPDNYTAAGVRERVEESLVRLKTDCLDLVQLHCIPTEVMRQDEIWEILETLVSEGKIARFGASVESMEEALLCIEKAPALTSLQIIFNIFRQKPIRKLFDTAKAKQVGIIARVPLASGLLTGKFSIDTSFEETDHRNYNKDGNAFNVGETFAGLPYEKGVELADKLKAEVPEGMSFAQMALRWILDYDAVSVVIPGATRVEQAKANAAIADLPQLGDELHQTLRTFYKHEVRDHIRGPY</sequence>
<dbReference type="InterPro" id="IPR036812">
    <property type="entry name" value="NAD(P)_OxRdtase_dom_sf"/>
</dbReference>
<dbReference type="Proteomes" id="UP000526501">
    <property type="component" value="Unassembled WGS sequence"/>
</dbReference>
<evidence type="ECO:0000313" key="3">
    <source>
        <dbReference type="Proteomes" id="UP000526501"/>
    </source>
</evidence>
<accession>A0A7X1B4N6</accession>
<feature type="domain" description="NADP-dependent oxidoreductase" evidence="1">
    <location>
        <begin position="16"/>
        <end position="315"/>
    </location>
</feature>
<organism evidence="2 3">
    <name type="scientific">Pelagicoccus albus</name>
    <dbReference type="NCBI Taxonomy" id="415222"/>
    <lineage>
        <taxon>Bacteria</taxon>
        <taxon>Pseudomonadati</taxon>
        <taxon>Verrucomicrobiota</taxon>
        <taxon>Opitutia</taxon>
        <taxon>Puniceicoccales</taxon>
        <taxon>Pelagicoccaceae</taxon>
        <taxon>Pelagicoccus</taxon>
    </lineage>
</organism>
<dbReference type="PANTHER" id="PTHR43312">
    <property type="entry name" value="D-THREO-ALDOSE 1-DEHYDROGENASE"/>
    <property type="match status" value="1"/>
</dbReference>